<dbReference type="Gene3D" id="3.50.50.60">
    <property type="entry name" value="FAD/NAD(P)-binding domain"/>
    <property type="match status" value="2"/>
</dbReference>
<gene>
    <name evidence="11" type="primary">trxB</name>
    <name evidence="11" type="ORF">C4617_02835</name>
</gene>
<evidence type="ECO:0000256" key="3">
    <source>
        <dbReference type="ARBA" id="ARBA00022630"/>
    </source>
</evidence>
<feature type="domain" description="FAD/NAD(P)-binding" evidence="10">
    <location>
        <begin position="7"/>
        <end position="302"/>
    </location>
</feature>
<keyword evidence="5 8" id="KW-0560">Oxidoreductase</keyword>
<proteinExistence type="inferred from homology"/>
<sequence length="321" mass="35196">MSHHDSKVLIIGSGPAGYTAAIYAARAMLKPVIISGLDFGGQLMITESVENYPGFTSPIQGNWLMEQMRVQAESFGAKIIRDVVVSVNLDRRPFVVETDSGDMWHADVLIIATGSKVKWLGLESERVFQGFGVSACATCDGFFYKNKDVMVIGGGNTAVEEALHLSKIARKVTLVHRRSSLRSEKILQDRLFSQSNVDFMWNTEVVEIIGSVPQPPIFPSVSGIRLRRNDCNTVFETPVDGVFIAIGYEPNTNIFRDKLKLTDSNYIYTAPNSTLTNVPGVFAAGDVADDQYRQAITAASMGCMAALEAERYLSLHDVSIS</sequence>
<evidence type="ECO:0000256" key="4">
    <source>
        <dbReference type="ARBA" id="ARBA00022827"/>
    </source>
</evidence>
<dbReference type="AlphaFoldDB" id="A0A2T4VYA5"/>
<evidence type="ECO:0000256" key="6">
    <source>
        <dbReference type="ARBA" id="ARBA00023157"/>
    </source>
</evidence>
<evidence type="ECO:0000256" key="2">
    <source>
        <dbReference type="ARBA" id="ARBA00018719"/>
    </source>
</evidence>
<dbReference type="InterPro" id="IPR008255">
    <property type="entry name" value="Pyr_nucl-diS_OxRdtase_2_AS"/>
</dbReference>
<keyword evidence="6" id="KW-1015">Disulfide bond</keyword>
<dbReference type="GO" id="GO:0005737">
    <property type="term" value="C:cytoplasm"/>
    <property type="evidence" value="ECO:0007669"/>
    <property type="project" value="InterPro"/>
</dbReference>
<keyword evidence="3 8" id="KW-0285">Flavoprotein</keyword>
<keyword evidence="4 8" id="KW-0274">FAD</keyword>
<dbReference type="InterPro" id="IPR023753">
    <property type="entry name" value="FAD/NAD-binding_dom"/>
</dbReference>
<evidence type="ECO:0000259" key="10">
    <source>
        <dbReference type="Pfam" id="PF07992"/>
    </source>
</evidence>
<accession>A0A2T4VYA5</accession>
<organism evidence="11 12">
    <name type="scientific">Candidatus Liberibacter europaeus</name>
    <dbReference type="NCBI Taxonomy" id="744859"/>
    <lineage>
        <taxon>Bacteria</taxon>
        <taxon>Pseudomonadati</taxon>
        <taxon>Pseudomonadota</taxon>
        <taxon>Alphaproteobacteria</taxon>
        <taxon>Hyphomicrobiales</taxon>
        <taxon>Rhizobiaceae</taxon>
        <taxon>Liberibacter</taxon>
    </lineage>
</organism>
<dbReference type="InterPro" id="IPR036188">
    <property type="entry name" value="FAD/NAD-bd_sf"/>
</dbReference>
<dbReference type="NCBIfam" id="TIGR01292">
    <property type="entry name" value="TRX_reduct"/>
    <property type="match status" value="1"/>
</dbReference>
<dbReference type="Proteomes" id="UP000240811">
    <property type="component" value="Unassembled WGS sequence"/>
</dbReference>
<comment type="cofactor">
    <cofactor evidence="9">
        <name>FAD</name>
        <dbReference type="ChEBI" id="CHEBI:57692"/>
    </cofactor>
    <text evidence="9">Binds 1 FAD per subunit.</text>
</comment>
<protein>
    <recommendedName>
        <fullName evidence="2 8">Thioredoxin reductase</fullName>
        <ecNumber evidence="8">1.8.1.9</ecNumber>
    </recommendedName>
</protein>
<dbReference type="InterPro" id="IPR005982">
    <property type="entry name" value="Thioredox_Rdtase"/>
</dbReference>
<dbReference type="GO" id="GO:0004791">
    <property type="term" value="F:thioredoxin-disulfide reductase (NADPH) activity"/>
    <property type="evidence" value="ECO:0007669"/>
    <property type="project" value="UniProtKB-UniRule"/>
</dbReference>
<dbReference type="PANTHER" id="PTHR48105">
    <property type="entry name" value="THIOREDOXIN REDUCTASE 1-RELATED-RELATED"/>
    <property type="match status" value="1"/>
</dbReference>
<keyword evidence="9" id="KW-0521">NADP</keyword>
<dbReference type="PRINTS" id="PR00469">
    <property type="entry name" value="PNDRDTASEII"/>
</dbReference>
<name>A0A2T4VYA5_9HYPH</name>
<comment type="caution">
    <text evidence="11">The sequence shown here is derived from an EMBL/GenBank/DDBJ whole genome shotgun (WGS) entry which is preliminary data.</text>
</comment>
<evidence type="ECO:0000313" key="12">
    <source>
        <dbReference type="Proteomes" id="UP000240811"/>
    </source>
</evidence>
<dbReference type="EC" id="1.8.1.9" evidence="8"/>
<evidence type="ECO:0000256" key="1">
    <source>
        <dbReference type="ARBA" id="ARBA00009333"/>
    </source>
</evidence>
<dbReference type="SUPFAM" id="SSF51905">
    <property type="entry name" value="FAD/NAD(P)-binding domain"/>
    <property type="match status" value="1"/>
</dbReference>
<comment type="similarity">
    <text evidence="1 8">Belongs to the class-II pyridine nucleotide-disulfide oxidoreductase family.</text>
</comment>
<evidence type="ECO:0000256" key="9">
    <source>
        <dbReference type="RuleBase" id="RU003881"/>
    </source>
</evidence>
<dbReference type="GO" id="GO:0019430">
    <property type="term" value="P:removal of superoxide radicals"/>
    <property type="evidence" value="ECO:0007669"/>
    <property type="project" value="UniProtKB-UniRule"/>
</dbReference>
<comment type="catalytic activity">
    <reaction evidence="8">
        <text>[thioredoxin]-dithiol + NADP(+) = [thioredoxin]-disulfide + NADPH + H(+)</text>
        <dbReference type="Rhea" id="RHEA:20345"/>
        <dbReference type="Rhea" id="RHEA-COMP:10698"/>
        <dbReference type="Rhea" id="RHEA-COMP:10700"/>
        <dbReference type="ChEBI" id="CHEBI:15378"/>
        <dbReference type="ChEBI" id="CHEBI:29950"/>
        <dbReference type="ChEBI" id="CHEBI:50058"/>
        <dbReference type="ChEBI" id="CHEBI:57783"/>
        <dbReference type="ChEBI" id="CHEBI:58349"/>
        <dbReference type="EC" id="1.8.1.9"/>
    </reaction>
</comment>
<evidence type="ECO:0000256" key="8">
    <source>
        <dbReference type="RuleBase" id="RU003880"/>
    </source>
</evidence>
<keyword evidence="7 8" id="KW-0676">Redox-active center</keyword>
<evidence type="ECO:0000256" key="5">
    <source>
        <dbReference type="ARBA" id="ARBA00023002"/>
    </source>
</evidence>
<dbReference type="PROSITE" id="PS00573">
    <property type="entry name" value="PYRIDINE_REDOX_2"/>
    <property type="match status" value="1"/>
</dbReference>
<dbReference type="Pfam" id="PF07992">
    <property type="entry name" value="Pyr_redox_2"/>
    <property type="match status" value="1"/>
</dbReference>
<dbReference type="EMBL" id="PSQJ01000002">
    <property type="protein sequence ID" value="PTL86758.1"/>
    <property type="molecule type" value="Genomic_DNA"/>
</dbReference>
<dbReference type="InterPro" id="IPR050097">
    <property type="entry name" value="Ferredoxin-NADP_redctase_2"/>
</dbReference>
<comment type="subunit">
    <text evidence="8">Homodimer.</text>
</comment>
<evidence type="ECO:0000313" key="11">
    <source>
        <dbReference type="EMBL" id="PTL86758.1"/>
    </source>
</evidence>
<dbReference type="PRINTS" id="PR00368">
    <property type="entry name" value="FADPNR"/>
</dbReference>
<evidence type="ECO:0000256" key="7">
    <source>
        <dbReference type="ARBA" id="ARBA00023284"/>
    </source>
</evidence>
<reference evidence="12" key="1">
    <citation type="submission" date="2018-02" db="EMBL/GenBank/DDBJ databases">
        <title>Genome sequence of Candidatus Liberibacter europaeus.</title>
        <authorList>
            <person name="Frampton R.A."/>
            <person name="Thompson S.M."/>
            <person name="David C."/>
            <person name="Addison S.M."/>
            <person name="Smith G.R."/>
        </authorList>
    </citation>
    <scope>NUCLEOTIDE SEQUENCE [LARGE SCALE GENOMIC DNA]</scope>
</reference>